<reference evidence="1" key="1">
    <citation type="submission" date="2018-04" db="EMBL/GenBank/DDBJ databases">
        <title>Whole genome sequencing of Hypsizygus marmoreus.</title>
        <authorList>
            <person name="Choi I.-G."/>
            <person name="Min B."/>
            <person name="Kim J.-G."/>
            <person name="Kim S."/>
            <person name="Oh Y.-L."/>
            <person name="Kong W.-S."/>
            <person name="Park H."/>
            <person name="Jeong J."/>
            <person name="Song E.-S."/>
        </authorList>
    </citation>
    <scope>NUCLEOTIDE SEQUENCE [LARGE SCALE GENOMIC DNA]</scope>
    <source>
        <strain evidence="1">51987-8</strain>
    </source>
</reference>
<evidence type="ECO:0000313" key="2">
    <source>
        <dbReference type="Proteomes" id="UP000076154"/>
    </source>
</evidence>
<protein>
    <submittedName>
        <fullName evidence="1">Uncharacterized protein</fullName>
    </submittedName>
</protein>
<dbReference type="EMBL" id="LUEZ02000071">
    <property type="protein sequence ID" value="RDB20180.1"/>
    <property type="molecule type" value="Genomic_DNA"/>
</dbReference>
<dbReference type="AlphaFoldDB" id="A0A369JG63"/>
<name>A0A369JG63_HYPMA</name>
<comment type="caution">
    <text evidence="1">The sequence shown here is derived from an EMBL/GenBank/DDBJ whole genome shotgun (WGS) entry which is preliminary data.</text>
</comment>
<keyword evidence="2" id="KW-1185">Reference proteome</keyword>
<organism evidence="1 2">
    <name type="scientific">Hypsizygus marmoreus</name>
    <name type="common">White beech mushroom</name>
    <name type="synonym">Agaricus marmoreus</name>
    <dbReference type="NCBI Taxonomy" id="39966"/>
    <lineage>
        <taxon>Eukaryota</taxon>
        <taxon>Fungi</taxon>
        <taxon>Dikarya</taxon>
        <taxon>Basidiomycota</taxon>
        <taxon>Agaricomycotina</taxon>
        <taxon>Agaricomycetes</taxon>
        <taxon>Agaricomycetidae</taxon>
        <taxon>Agaricales</taxon>
        <taxon>Tricholomatineae</taxon>
        <taxon>Lyophyllaceae</taxon>
        <taxon>Hypsizygus</taxon>
    </lineage>
</organism>
<evidence type="ECO:0000313" key="1">
    <source>
        <dbReference type="EMBL" id="RDB20180.1"/>
    </source>
</evidence>
<dbReference type="InParanoid" id="A0A369JG63"/>
<sequence length="161" mass="17843">MSSLHKSMAKISVEDKRKGAATARVPMALDVPNIPGRKLFYAFDVSWEDLNKFVSTHWDDYFGTPYDLTDDLSRASAALQILQALSGFGSLNFANGVPNASSAAHATNYPACEGFDAVLLLRLCSSRRKSYARRPTQASYDRLADIIGRPAEWWVDFDTNC</sequence>
<proteinExistence type="predicted"/>
<gene>
    <name evidence="1" type="ORF">Hypma_013046</name>
</gene>
<dbReference type="Proteomes" id="UP000076154">
    <property type="component" value="Unassembled WGS sequence"/>
</dbReference>
<accession>A0A369JG63</accession>
<dbReference type="OrthoDB" id="2609391at2759"/>